<protein>
    <submittedName>
        <fullName evidence="3">NADPH-quinone reductase</fullName>
    </submittedName>
</protein>
<reference evidence="3 4" key="1">
    <citation type="submission" date="2023-07" db="EMBL/GenBank/DDBJ databases">
        <title>Genomic Encyclopedia of Type Strains, Phase IV (KMG-IV): sequencing the most valuable type-strain genomes for metagenomic binning, comparative biology and taxonomic classification.</title>
        <authorList>
            <person name="Goeker M."/>
        </authorList>
    </citation>
    <scope>NUCLEOTIDE SEQUENCE [LARGE SCALE GENOMIC DNA]</scope>
    <source>
        <strain evidence="3 4">DSM 15561</strain>
    </source>
</reference>
<dbReference type="Gene3D" id="3.40.50.360">
    <property type="match status" value="1"/>
</dbReference>
<sequence length="300" mass="31677">MARLTALDPSPGAVYRDLAADPLPHATPASMPADHPLSGGKGDEASQQALDAFLAADIVVIGAPMYNFSIPTQLRAWIDRIPVPGKTFAYGEDGTVKGLKGAQGGQAGDRGAVARRGARGSGLRAGGRACRDLSDMDFRLHRHRAGIHPRRRHRAGPARRSAERRAGPRGRIARGLIEGGTRGRPARASGDERCLPAPWRFRHRPCWQASSPASASIAAMMGNNSFTSSGATLAPRVSERMTDPSVASTFIASRSGVREMPNRVRGAGFGDLVAGLEGAARKPVAQAATGNDGPTRQRMR</sequence>
<name>A0ABU0LW03_9HYPH</name>
<feature type="domain" description="Flavodoxin-like fold" evidence="2">
    <location>
        <begin position="3"/>
        <end position="116"/>
    </location>
</feature>
<feature type="region of interest" description="Disordered" evidence="1">
    <location>
        <begin position="100"/>
        <end position="127"/>
    </location>
</feature>
<dbReference type="InterPro" id="IPR003680">
    <property type="entry name" value="Flavodoxin_fold"/>
</dbReference>
<dbReference type="Proteomes" id="UP001235094">
    <property type="component" value="Unassembled WGS sequence"/>
</dbReference>
<dbReference type="EMBL" id="JAUSVR010000017">
    <property type="protein sequence ID" value="MDQ0512864.1"/>
    <property type="molecule type" value="Genomic_DNA"/>
</dbReference>
<keyword evidence="4" id="KW-1185">Reference proteome</keyword>
<dbReference type="InterPro" id="IPR050104">
    <property type="entry name" value="FMN-dep_NADH:Q_OxRdtase_AzoR1"/>
</dbReference>
<gene>
    <name evidence="3" type="ORF">QOZ99_003779</name>
</gene>
<feature type="region of interest" description="Disordered" evidence="1">
    <location>
        <begin position="23"/>
        <end position="44"/>
    </location>
</feature>
<organism evidence="3 4">
    <name type="scientific">Ancylobacter amanitiformis</name>
    <dbReference type="NCBI Taxonomy" id="217069"/>
    <lineage>
        <taxon>Bacteria</taxon>
        <taxon>Pseudomonadati</taxon>
        <taxon>Pseudomonadota</taxon>
        <taxon>Alphaproteobacteria</taxon>
        <taxon>Hyphomicrobiales</taxon>
        <taxon>Xanthobacteraceae</taxon>
        <taxon>Ancylobacter</taxon>
    </lineage>
</organism>
<dbReference type="InterPro" id="IPR029039">
    <property type="entry name" value="Flavoprotein-like_sf"/>
</dbReference>
<feature type="region of interest" description="Disordered" evidence="1">
    <location>
        <begin position="147"/>
        <end position="191"/>
    </location>
</feature>
<dbReference type="Pfam" id="PF02525">
    <property type="entry name" value="Flavodoxin_2"/>
    <property type="match status" value="1"/>
</dbReference>
<proteinExistence type="predicted"/>
<accession>A0ABU0LW03</accession>
<evidence type="ECO:0000313" key="4">
    <source>
        <dbReference type="Proteomes" id="UP001235094"/>
    </source>
</evidence>
<evidence type="ECO:0000259" key="2">
    <source>
        <dbReference type="Pfam" id="PF02525"/>
    </source>
</evidence>
<evidence type="ECO:0000256" key="1">
    <source>
        <dbReference type="SAM" id="MobiDB-lite"/>
    </source>
</evidence>
<comment type="caution">
    <text evidence="3">The sequence shown here is derived from an EMBL/GenBank/DDBJ whole genome shotgun (WGS) entry which is preliminary data.</text>
</comment>
<feature type="region of interest" description="Disordered" evidence="1">
    <location>
        <begin position="280"/>
        <end position="300"/>
    </location>
</feature>
<feature type="compositionally biased region" description="Basic residues" evidence="1">
    <location>
        <begin position="147"/>
        <end position="157"/>
    </location>
</feature>
<evidence type="ECO:0000313" key="3">
    <source>
        <dbReference type="EMBL" id="MDQ0512864.1"/>
    </source>
</evidence>
<dbReference type="SUPFAM" id="SSF52218">
    <property type="entry name" value="Flavoproteins"/>
    <property type="match status" value="1"/>
</dbReference>
<dbReference type="PANTHER" id="PTHR43741:SF4">
    <property type="entry name" value="FMN-DEPENDENT NADH:QUINONE OXIDOREDUCTASE"/>
    <property type="match status" value="1"/>
</dbReference>
<dbReference type="PANTHER" id="PTHR43741">
    <property type="entry name" value="FMN-DEPENDENT NADH-AZOREDUCTASE 1"/>
    <property type="match status" value="1"/>
</dbReference>